<protein>
    <submittedName>
        <fullName evidence="2">ROK family transcriptional regulator</fullName>
    </submittedName>
</protein>
<comment type="caution">
    <text evidence="2">The sequence shown here is derived from an EMBL/GenBank/DDBJ whole genome shotgun (WGS) entry which is preliminary data.</text>
</comment>
<dbReference type="RefSeq" id="WP_422865100.1">
    <property type="nucleotide sequence ID" value="NZ_JAMSKV010000014.1"/>
</dbReference>
<evidence type="ECO:0000256" key="1">
    <source>
        <dbReference type="ARBA" id="ARBA00006479"/>
    </source>
</evidence>
<dbReference type="Gene3D" id="1.10.10.10">
    <property type="entry name" value="Winged helix-like DNA-binding domain superfamily/Winged helix DNA-binding domain"/>
    <property type="match status" value="1"/>
</dbReference>
<dbReference type="InterPro" id="IPR036388">
    <property type="entry name" value="WH-like_DNA-bd_sf"/>
</dbReference>
<dbReference type="Proteomes" id="UP001524587">
    <property type="component" value="Unassembled WGS sequence"/>
</dbReference>
<name>A0ABT1W9P4_9PROT</name>
<dbReference type="PANTHER" id="PTHR18964:SF149">
    <property type="entry name" value="BIFUNCTIONAL UDP-N-ACETYLGLUCOSAMINE 2-EPIMERASE_N-ACETYLMANNOSAMINE KINASE"/>
    <property type="match status" value="1"/>
</dbReference>
<organism evidence="2 3">
    <name type="scientific">Endosaccharibacter trunci</name>
    <dbReference type="NCBI Taxonomy" id="2812733"/>
    <lineage>
        <taxon>Bacteria</taxon>
        <taxon>Pseudomonadati</taxon>
        <taxon>Pseudomonadota</taxon>
        <taxon>Alphaproteobacteria</taxon>
        <taxon>Acetobacterales</taxon>
        <taxon>Acetobacteraceae</taxon>
        <taxon>Endosaccharibacter</taxon>
    </lineage>
</organism>
<dbReference type="InterPro" id="IPR000600">
    <property type="entry name" value="ROK"/>
</dbReference>
<sequence length="419" mass="44068">MASPKTRTIASSLTPQSVRYVNELRALNVLFREGGMSRAALARQLNLNRSTTGNIIANLLNEGLVAEHQSARHLEAEYRTGRPGIVIELQRMGATFVGAEIGVDRLTVLAIDLRGDVLDIRGADYATARHSPEEAVAQLGAMARDILPAAGARRRIGGFGVAIPALLDRGTVREALHIGWRDVKLAALLRQEMQRELGRHTAISIENDANALALAETYAGTSGRSDTVAFFLIESGAGGGIVIGGELFRGAHGVAAEFGHLHMGGDGYGSNPGRKGSLESYIGKAAVLSRYAERSGNAAPDLDSLLDALERGEPAARATAEEWGGWLTRGLLHVVNVLNPGLVIIGGSVGALFAHVSDDVQAGLARELPEGFPAPNVELSRLGPEGAAFGSAILMHQRMFSVDQAVFPAVGETDGAVSA</sequence>
<dbReference type="InterPro" id="IPR036390">
    <property type="entry name" value="WH_DNA-bd_sf"/>
</dbReference>
<dbReference type="InterPro" id="IPR043129">
    <property type="entry name" value="ATPase_NBD"/>
</dbReference>
<reference evidence="2 3" key="1">
    <citation type="submission" date="2022-06" db="EMBL/GenBank/DDBJ databases">
        <title>Endosaccharibacter gen. nov., sp. nov., endophytic bacteria isolated from sugarcane.</title>
        <authorList>
            <person name="Pitiwittayakul N."/>
            <person name="Yukphan P."/>
            <person name="Charoenyingcharoen P."/>
            <person name="Tanasupawat S."/>
        </authorList>
    </citation>
    <scope>NUCLEOTIDE SEQUENCE [LARGE SCALE GENOMIC DNA]</scope>
    <source>
        <strain evidence="2 3">KSS8</strain>
    </source>
</reference>
<dbReference type="Gene3D" id="3.30.420.40">
    <property type="match status" value="2"/>
</dbReference>
<proteinExistence type="inferred from homology"/>
<evidence type="ECO:0000313" key="2">
    <source>
        <dbReference type="EMBL" id="MCQ8279611.1"/>
    </source>
</evidence>
<comment type="similarity">
    <text evidence="1">Belongs to the ROK (NagC/XylR) family.</text>
</comment>
<dbReference type="Pfam" id="PF00480">
    <property type="entry name" value="ROK"/>
    <property type="match status" value="1"/>
</dbReference>
<dbReference type="SUPFAM" id="SSF53067">
    <property type="entry name" value="Actin-like ATPase domain"/>
    <property type="match status" value="1"/>
</dbReference>
<dbReference type="EMBL" id="JAMSKV010000014">
    <property type="protein sequence ID" value="MCQ8279611.1"/>
    <property type="molecule type" value="Genomic_DNA"/>
</dbReference>
<dbReference type="SUPFAM" id="SSF46785">
    <property type="entry name" value="Winged helix' DNA-binding domain"/>
    <property type="match status" value="1"/>
</dbReference>
<evidence type="ECO:0000313" key="3">
    <source>
        <dbReference type="Proteomes" id="UP001524587"/>
    </source>
</evidence>
<dbReference type="Pfam" id="PF13412">
    <property type="entry name" value="HTH_24"/>
    <property type="match status" value="1"/>
</dbReference>
<accession>A0ABT1W9P4</accession>
<dbReference type="PANTHER" id="PTHR18964">
    <property type="entry name" value="ROK (REPRESSOR, ORF, KINASE) FAMILY"/>
    <property type="match status" value="1"/>
</dbReference>
<gene>
    <name evidence="2" type="ORF">NFI95_14295</name>
</gene>
<keyword evidence="3" id="KW-1185">Reference proteome</keyword>